<evidence type="ECO:0000313" key="1">
    <source>
        <dbReference type="EMBL" id="KAF2190034.1"/>
    </source>
</evidence>
<evidence type="ECO:0000313" key="2">
    <source>
        <dbReference type="Proteomes" id="UP000800200"/>
    </source>
</evidence>
<accession>A0A6A6EE67</accession>
<organism evidence="1 2">
    <name type="scientific">Zopfia rhizophila CBS 207.26</name>
    <dbReference type="NCBI Taxonomy" id="1314779"/>
    <lineage>
        <taxon>Eukaryota</taxon>
        <taxon>Fungi</taxon>
        <taxon>Dikarya</taxon>
        <taxon>Ascomycota</taxon>
        <taxon>Pezizomycotina</taxon>
        <taxon>Dothideomycetes</taxon>
        <taxon>Dothideomycetes incertae sedis</taxon>
        <taxon>Zopfiaceae</taxon>
        <taxon>Zopfia</taxon>
    </lineage>
</organism>
<dbReference type="Proteomes" id="UP000800200">
    <property type="component" value="Unassembled WGS sequence"/>
</dbReference>
<reference evidence="1" key="1">
    <citation type="journal article" date="2020" name="Stud. Mycol.">
        <title>101 Dothideomycetes genomes: a test case for predicting lifestyles and emergence of pathogens.</title>
        <authorList>
            <person name="Haridas S."/>
            <person name="Albert R."/>
            <person name="Binder M."/>
            <person name="Bloem J."/>
            <person name="Labutti K."/>
            <person name="Salamov A."/>
            <person name="Andreopoulos B."/>
            <person name="Baker S."/>
            <person name="Barry K."/>
            <person name="Bills G."/>
            <person name="Bluhm B."/>
            <person name="Cannon C."/>
            <person name="Castanera R."/>
            <person name="Culley D."/>
            <person name="Daum C."/>
            <person name="Ezra D."/>
            <person name="Gonzalez J."/>
            <person name="Henrissat B."/>
            <person name="Kuo A."/>
            <person name="Liang C."/>
            <person name="Lipzen A."/>
            <person name="Lutzoni F."/>
            <person name="Magnuson J."/>
            <person name="Mondo S."/>
            <person name="Nolan M."/>
            <person name="Ohm R."/>
            <person name="Pangilinan J."/>
            <person name="Park H.-J."/>
            <person name="Ramirez L."/>
            <person name="Alfaro M."/>
            <person name="Sun H."/>
            <person name="Tritt A."/>
            <person name="Yoshinaga Y."/>
            <person name="Zwiers L.-H."/>
            <person name="Turgeon B."/>
            <person name="Goodwin S."/>
            <person name="Spatafora J."/>
            <person name="Crous P."/>
            <person name="Grigoriev I."/>
        </authorList>
    </citation>
    <scope>NUCLEOTIDE SEQUENCE</scope>
    <source>
        <strain evidence="1">CBS 207.26</strain>
    </source>
</reference>
<gene>
    <name evidence="1" type="ORF">K469DRAFT_561046</name>
</gene>
<protein>
    <submittedName>
        <fullName evidence="1">Uncharacterized protein</fullName>
    </submittedName>
</protein>
<feature type="non-terminal residue" evidence="1">
    <location>
        <position position="1"/>
    </location>
</feature>
<proteinExistence type="predicted"/>
<dbReference type="EMBL" id="ML994619">
    <property type="protein sequence ID" value="KAF2190034.1"/>
    <property type="molecule type" value="Genomic_DNA"/>
</dbReference>
<dbReference type="AlphaFoldDB" id="A0A6A6EE67"/>
<name>A0A6A6EE67_9PEZI</name>
<sequence length="130" mass="14664">DATFCTQVLRSATVAYRPLHLQELVSTAALPEEPFKDNLLVVELVEPCGSFLTIREERIYLVHQSVKDCMTSGKGSSIFASRMSEEHYDIMGRFIKTMSAVLRYAVCGLKEPVLWQARQSIRSAIALYAY</sequence>
<keyword evidence="2" id="KW-1185">Reference proteome</keyword>